<dbReference type="SUPFAM" id="SSF51735">
    <property type="entry name" value="NAD(P)-binding Rossmann-fold domains"/>
    <property type="match status" value="1"/>
</dbReference>
<organism evidence="2 3">
    <name type="scientific">Parapedobacter indicus</name>
    <dbReference type="NCBI Taxonomy" id="1477437"/>
    <lineage>
        <taxon>Bacteria</taxon>
        <taxon>Pseudomonadati</taxon>
        <taxon>Bacteroidota</taxon>
        <taxon>Sphingobacteriia</taxon>
        <taxon>Sphingobacteriales</taxon>
        <taxon>Sphingobacteriaceae</taxon>
        <taxon>Parapedobacter</taxon>
    </lineage>
</organism>
<keyword evidence="1" id="KW-0560">Oxidoreductase</keyword>
<keyword evidence="3" id="KW-1185">Reference proteome</keyword>
<protein>
    <submittedName>
        <fullName evidence="2">Short-chain dehydrogenase</fullName>
    </submittedName>
</protein>
<proteinExistence type="predicted"/>
<dbReference type="OrthoDB" id="597510at2"/>
<dbReference type="PANTHER" id="PTHR43157:SF31">
    <property type="entry name" value="PHOSPHATIDYLINOSITOL-GLYCAN BIOSYNTHESIS CLASS F PROTEIN"/>
    <property type="match status" value="1"/>
</dbReference>
<evidence type="ECO:0000313" key="2">
    <source>
        <dbReference type="EMBL" id="SFJ72580.1"/>
    </source>
</evidence>
<accession>A0A1I3TPP0</accession>
<dbReference type="InterPro" id="IPR002347">
    <property type="entry name" value="SDR_fam"/>
</dbReference>
<name>A0A1I3TPP0_9SPHI</name>
<dbReference type="PANTHER" id="PTHR43157">
    <property type="entry name" value="PHOSPHATIDYLINOSITOL-GLYCAN BIOSYNTHESIS CLASS F PROTEIN-RELATED"/>
    <property type="match status" value="1"/>
</dbReference>
<dbReference type="AlphaFoldDB" id="A0A1I3TPP0"/>
<evidence type="ECO:0000256" key="1">
    <source>
        <dbReference type="ARBA" id="ARBA00023002"/>
    </source>
</evidence>
<dbReference type="Pfam" id="PF00106">
    <property type="entry name" value="adh_short"/>
    <property type="match status" value="1"/>
</dbReference>
<dbReference type="RefSeq" id="WP_090631055.1">
    <property type="nucleotide sequence ID" value="NZ_FOQO01000013.1"/>
</dbReference>
<dbReference type="EMBL" id="FOQO01000013">
    <property type="protein sequence ID" value="SFJ72580.1"/>
    <property type="molecule type" value="Genomic_DNA"/>
</dbReference>
<dbReference type="STRING" id="1477437.SAMN05444682_11323"/>
<dbReference type="GO" id="GO:0016491">
    <property type="term" value="F:oxidoreductase activity"/>
    <property type="evidence" value="ECO:0007669"/>
    <property type="project" value="UniProtKB-KW"/>
</dbReference>
<reference evidence="2 3" key="1">
    <citation type="submission" date="2016-10" db="EMBL/GenBank/DDBJ databases">
        <authorList>
            <person name="de Groot N.N."/>
        </authorList>
    </citation>
    <scope>NUCLEOTIDE SEQUENCE [LARGE SCALE GENOMIC DNA]</scope>
    <source>
        <strain evidence="2 3">RK1</strain>
    </source>
</reference>
<dbReference type="Gene3D" id="3.40.50.720">
    <property type="entry name" value="NAD(P)-binding Rossmann-like Domain"/>
    <property type="match status" value="1"/>
</dbReference>
<dbReference type="InterPro" id="IPR036291">
    <property type="entry name" value="NAD(P)-bd_dom_sf"/>
</dbReference>
<gene>
    <name evidence="2" type="ORF">SAMN05444682_11323</name>
</gene>
<dbReference type="PRINTS" id="PR00081">
    <property type="entry name" value="GDHRDH"/>
</dbReference>
<sequence length="288" mass="32080">MMAVSKRVLITGATEGIGKEAAFQLAANGFEVILHGRNVEKAASVKQEIQVRYPDAKLDVLIADLENRTDTMKLADTFNQRYDSLDVLINNAGGVMNKVRQETVDGWERTIALNVLAPFMCSALLLPALQRRPGAKIIHTSSMAHIMGKPNLGDLMYETKFNAQQAYGDAKLYVILLGLEFIRRQQLANDTNPIGMYAFHPGVIASNFAKNSTSLYHHFFRLFRPFLGSVKQGADTMIYLTAQPNEALRNGGYYVKRKIKRARLPANALDVAAQLWERCESLTGIRFG</sequence>
<evidence type="ECO:0000313" key="3">
    <source>
        <dbReference type="Proteomes" id="UP000198670"/>
    </source>
</evidence>
<dbReference type="Proteomes" id="UP000198670">
    <property type="component" value="Unassembled WGS sequence"/>
</dbReference>